<sequence length="444" mass="50321">MPRGAKIKIKTAGGDSMNSLLGDVNLGLSEIIGGTTNYCPETVKEHLLVLHSHLIVIPEMLLKNMKSLDEIMGDDRDYLSCKKNILGWLDEYDHKLSHEIHECIKVIEDAPISPKTLKVKLDDKVRKTFIDEKTKVKHSKTVEYYLGLCNRLLDFKKKIKEGHIGFIAKLVESFDLFGCPIQHLYELLTVDGMKSQSYQILIEIVQIGFDTAYGVYQFYTSADINSDDIANKLFSQLETLKSHPELRSCGELIDGLVSSGEMFKSGFSGYYRDFTETDNPMSFLTGFAGDVCKSQTDPKRSARQMRQSVIFGRFLRKQLQRTKTHAGAKTGLIEKILDGVTKTAQDSIASDVTKKDKNMKDDEWLTRRRELRDIAGEGKKDTIKSEFGGLPVDAILKMFSSDDENKIGSLSEHIDLLQKYIKKPGVFAKKIKDTKKKERRKKKK</sequence>
<reference evidence="1" key="1">
    <citation type="journal article" date="2020" name="Nature">
        <title>Giant virus diversity and host interactions through global metagenomics.</title>
        <authorList>
            <person name="Schulz F."/>
            <person name="Roux S."/>
            <person name="Paez-Espino D."/>
            <person name="Jungbluth S."/>
            <person name="Walsh D.A."/>
            <person name="Denef V.J."/>
            <person name="McMahon K.D."/>
            <person name="Konstantinidis K.T."/>
            <person name="Eloe-Fadrosh E.A."/>
            <person name="Kyrpides N.C."/>
            <person name="Woyke T."/>
        </authorList>
    </citation>
    <scope>NUCLEOTIDE SEQUENCE</scope>
    <source>
        <strain evidence="1">GVMAG-M-3300024336-7</strain>
    </source>
</reference>
<organism evidence="1">
    <name type="scientific">viral metagenome</name>
    <dbReference type="NCBI Taxonomy" id="1070528"/>
    <lineage>
        <taxon>unclassified sequences</taxon>
        <taxon>metagenomes</taxon>
        <taxon>organismal metagenomes</taxon>
    </lineage>
</organism>
<protein>
    <submittedName>
        <fullName evidence="1">Uncharacterized protein</fullName>
    </submittedName>
</protein>
<name>A0A6C0IY43_9ZZZZ</name>
<evidence type="ECO:0000313" key="1">
    <source>
        <dbReference type="EMBL" id="QHT96777.1"/>
    </source>
</evidence>
<dbReference type="EMBL" id="MN740267">
    <property type="protein sequence ID" value="QHT96777.1"/>
    <property type="molecule type" value="Genomic_DNA"/>
</dbReference>
<dbReference type="AlphaFoldDB" id="A0A6C0IY43"/>
<accession>A0A6C0IY43</accession>
<proteinExistence type="predicted"/>